<dbReference type="EMBL" id="JAPFFF010000023">
    <property type="protein sequence ID" value="KAK8852682.1"/>
    <property type="molecule type" value="Genomic_DNA"/>
</dbReference>
<comment type="similarity">
    <text evidence="1">Belongs to the sel-1 family.</text>
</comment>
<dbReference type="PANTHER" id="PTHR11102:SF160">
    <property type="entry name" value="ERAD-ASSOCIATED E3 UBIQUITIN-PROTEIN LIGASE COMPONENT HRD3"/>
    <property type="match status" value="1"/>
</dbReference>
<dbReference type="PANTHER" id="PTHR11102">
    <property type="entry name" value="SEL-1-LIKE PROTEIN"/>
    <property type="match status" value="1"/>
</dbReference>
<keyword evidence="3" id="KW-1185">Reference proteome</keyword>
<sequence length="116" mass="13273">MERIKQAADKRHTKAMLLYSDMLEDDENNKEESIKYVKQAASKGDIDGMLKFGRILKDGIGVPIDYNSSLRYLKRAADKGQNEAKYLYFGKWSMKDSALHRMQKKAPSISRVPLTS</sequence>
<evidence type="ECO:0000313" key="3">
    <source>
        <dbReference type="Proteomes" id="UP001470230"/>
    </source>
</evidence>
<dbReference type="Proteomes" id="UP001470230">
    <property type="component" value="Unassembled WGS sequence"/>
</dbReference>
<gene>
    <name evidence="2" type="ORF">M9Y10_017671</name>
</gene>
<evidence type="ECO:0000256" key="1">
    <source>
        <dbReference type="ARBA" id="ARBA00038101"/>
    </source>
</evidence>
<dbReference type="InterPro" id="IPR011990">
    <property type="entry name" value="TPR-like_helical_dom_sf"/>
</dbReference>
<dbReference type="SMART" id="SM00671">
    <property type="entry name" value="SEL1"/>
    <property type="match status" value="2"/>
</dbReference>
<dbReference type="InterPro" id="IPR050767">
    <property type="entry name" value="Sel1_AlgK"/>
</dbReference>
<comment type="caution">
    <text evidence="2">The sequence shown here is derived from an EMBL/GenBank/DDBJ whole genome shotgun (WGS) entry which is preliminary data.</text>
</comment>
<evidence type="ECO:0008006" key="4">
    <source>
        <dbReference type="Google" id="ProtNLM"/>
    </source>
</evidence>
<protein>
    <recommendedName>
        <fullName evidence="4">Beta-lactamase</fullName>
    </recommendedName>
</protein>
<proteinExistence type="inferred from homology"/>
<accession>A0ABR2HU88</accession>
<reference evidence="2 3" key="1">
    <citation type="submission" date="2024-04" db="EMBL/GenBank/DDBJ databases">
        <title>Tritrichomonas musculus Genome.</title>
        <authorList>
            <person name="Alves-Ferreira E."/>
            <person name="Grigg M."/>
            <person name="Lorenzi H."/>
            <person name="Galac M."/>
        </authorList>
    </citation>
    <scope>NUCLEOTIDE SEQUENCE [LARGE SCALE GENOMIC DNA]</scope>
    <source>
        <strain evidence="2 3">EAF2021</strain>
    </source>
</reference>
<dbReference type="Pfam" id="PF08238">
    <property type="entry name" value="Sel1"/>
    <property type="match status" value="2"/>
</dbReference>
<dbReference type="SUPFAM" id="SSF81901">
    <property type="entry name" value="HCP-like"/>
    <property type="match status" value="1"/>
</dbReference>
<evidence type="ECO:0000313" key="2">
    <source>
        <dbReference type="EMBL" id="KAK8852682.1"/>
    </source>
</evidence>
<dbReference type="Gene3D" id="1.25.40.10">
    <property type="entry name" value="Tetratricopeptide repeat domain"/>
    <property type="match status" value="1"/>
</dbReference>
<name>A0ABR2HU88_9EUKA</name>
<organism evidence="2 3">
    <name type="scientific">Tritrichomonas musculus</name>
    <dbReference type="NCBI Taxonomy" id="1915356"/>
    <lineage>
        <taxon>Eukaryota</taxon>
        <taxon>Metamonada</taxon>
        <taxon>Parabasalia</taxon>
        <taxon>Tritrichomonadida</taxon>
        <taxon>Tritrichomonadidae</taxon>
        <taxon>Tritrichomonas</taxon>
    </lineage>
</organism>
<dbReference type="InterPro" id="IPR006597">
    <property type="entry name" value="Sel1-like"/>
</dbReference>